<name>A0A2S5KHP6_9PROT</name>
<accession>A0A2S5KHP6</accession>
<feature type="non-terminal residue" evidence="2">
    <location>
        <position position="108"/>
    </location>
</feature>
<evidence type="ECO:0000259" key="1">
    <source>
        <dbReference type="SMART" id="SM00736"/>
    </source>
</evidence>
<sequence>PTADSVSNQSAVQNQAFSFTLPAGTFADVDAGDSLTLTATLANGAALPGWLSFDASTGLFSGTPAAANVGSLSITVTATDADGAQATTTFTLTVARATSTGGDPEFRT</sequence>
<reference evidence="2 3" key="1">
    <citation type="submission" date="2018-02" db="EMBL/GenBank/DDBJ databases">
        <title>novel marine gammaproteobacteria from coastal saline agro ecosystem.</title>
        <authorList>
            <person name="Krishnan R."/>
            <person name="Ramesh Kumar N."/>
        </authorList>
    </citation>
    <scope>NUCLEOTIDE SEQUENCE [LARGE SCALE GENOMIC DNA]</scope>
    <source>
        <strain evidence="2 3">228</strain>
    </source>
</reference>
<dbReference type="GO" id="GO:0005509">
    <property type="term" value="F:calcium ion binding"/>
    <property type="evidence" value="ECO:0007669"/>
    <property type="project" value="InterPro"/>
</dbReference>
<feature type="non-terminal residue" evidence="2">
    <location>
        <position position="1"/>
    </location>
</feature>
<organism evidence="2 3">
    <name type="scientific">Proteobacteria bacterium 228</name>
    <dbReference type="NCBI Taxonomy" id="2083153"/>
    <lineage>
        <taxon>Bacteria</taxon>
        <taxon>Pseudomonadati</taxon>
        <taxon>Pseudomonadota</taxon>
    </lineage>
</organism>
<dbReference type="AlphaFoldDB" id="A0A2S5KHP6"/>
<dbReference type="OrthoDB" id="5287121at2"/>
<dbReference type="InterPro" id="IPR013783">
    <property type="entry name" value="Ig-like_fold"/>
</dbReference>
<dbReference type="SUPFAM" id="SSF49313">
    <property type="entry name" value="Cadherin-like"/>
    <property type="match status" value="1"/>
</dbReference>
<proteinExistence type="predicted"/>
<feature type="domain" description="Dystroglycan-type cadherin-like" evidence="1">
    <location>
        <begin position="1"/>
        <end position="101"/>
    </location>
</feature>
<gene>
    <name evidence="2" type="ORF">C4K68_26570</name>
</gene>
<dbReference type="EMBL" id="PRLP01000152">
    <property type="protein sequence ID" value="PPC74282.1"/>
    <property type="molecule type" value="Genomic_DNA"/>
</dbReference>
<evidence type="ECO:0000313" key="3">
    <source>
        <dbReference type="Proteomes" id="UP000238196"/>
    </source>
</evidence>
<comment type="caution">
    <text evidence="2">The sequence shown here is derived from an EMBL/GenBank/DDBJ whole genome shotgun (WGS) entry which is preliminary data.</text>
</comment>
<dbReference type="InterPro" id="IPR015919">
    <property type="entry name" value="Cadherin-like_sf"/>
</dbReference>
<dbReference type="GO" id="GO:0016020">
    <property type="term" value="C:membrane"/>
    <property type="evidence" value="ECO:0007669"/>
    <property type="project" value="InterPro"/>
</dbReference>
<dbReference type="SMART" id="SM00736">
    <property type="entry name" value="CADG"/>
    <property type="match status" value="1"/>
</dbReference>
<evidence type="ECO:0000313" key="2">
    <source>
        <dbReference type="EMBL" id="PPC74282.1"/>
    </source>
</evidence>
<dbReference type="Proteomes" id="UP000238196">
    <property type="component" value="Unassembled WGS sequence"/>
</dbReference>
<dbReference type="Gene3D" id="2.60.40.10">
    <property type="entry name" value="Immunoglobulins"/>
    <property type="match status" value="1"/>
</dbReference>
<dbReference type="Pfam" id="PF05345">
    <property type="entry name" value="He_PIG"/>
    <property type="match status" value="1"/>
</dbReference>
<protein>
    <recommendedName>
        <fullName evidence="1">Dystroglycan-type cadherin-like domain-containing protein</fullName>
    </recommendedName>
</protein>
<dbReference type="InterPro" id="IPR006644">
    <property type="entry name" value="Cadg"/>
</dbReference>